<accession>A0A0C6E3Y8</accession>
<dbReference type="Proteomes" id="UP000250286">
    <property type="component" value="Unassembled WGS sequence"/>
</dbReference>
<dbReference type="Gene3D" id="3.30.2000.30">
    <property type="match status" value="1"/>
</dbReference>
<dbReference type="AlphaFoldDB" id="A0A0C6E3Y8"/>
<dbReference type="PATRIC" id="fig|1280.4548.peg.886"/>
<dbReference type="RefSeq" id="WP_000270189.1">
    <property type="nucleotide sequence ID" value="NZ_BBKC01000033.1"/>
</dbReference>
<name>A0A0C6E3Y8_STAAU</name>
<gene>
    <name evidence="2" type="ORF">SAMEA1531725_02171</name>
</gene>
<evidence type="ECO:0000313" key="3">
    <source>
        <dbReference type="Proteomes" id="UP000250286"/>
    </source>
</evidence>
<reference evidence="2 3" key="2">
    <citation type="submission" date="2018-06" db="EMBL/GenBank/DDBJ databases">
        <authorList>
            <consortium name="Pathogen Informatics"/>
            <person name="Doyle S."/>
        </authorList>
    </citation>
    <scope>NUCLEOTIDE SEQUENCE [LARGE SCALE GENOMIC DNA]</scope>
    <source>
        <strain evidence="2 3">EOE173</strain>
    </source>
</reference>
<reference evidence="1" key="1">
    <citation type="submission" date="2014-08" db="EMBL/GenBank/DDBJ databases">
        <title>Comparative genomics of MRSA.</title>
        <authorList>
            <person name="Yamamoto T."/>
        </authorList>
    </citation>
    <scope>NUCLEOTIDE SEQUENCE</scope>
    <source>
        <strain evidence="1">OC3</strain>
    </source>
</reference>
<protein>
    <submittedName>
        <fullName evidence="1">Phage protein</fullName>
    </submittedName>
</protein>
<organism evidence="1">
    <name type="scientific">Staphylococcus aureus</name>
    <dbReference type="NCBI Taxonomy" id="1280"/>
    <lineage>
        <taxon>Bacteria</taxon>
        <taxon>Bacillati</taxon>
        <taxon>Bacillota</taxon>
        <taxon>Bacilli</taxon>
        <taxon>Bacillales</taxon>
        <taxon>Staphylococcaceae</taxon>
        <taxon>Staphylococcus</taxon>
    </lineage>
</organism>
<proteinExistence type="predicted"/>
<dbReference type="EMBL" id="AB983235">
    <property type="protein sequence ID" value="BAQ35566.1"/>
    <property type="molecule type" value="Genomic_DNA"/>
</dbReference>
<dbReference type="EMBL" id="UELG01000014">
    <property type="protein sequence ID" value="SRZ67026.1"/>
    <property type="molecule type" value="Genomic_DNA"/>
</dbReference>
<sequence length="141" mass="16335">MWVSVEPELTNQIYKRLISDPNINKIVGDRVFDVVQDDAVYPYIVVGESNVTNNESSATMRETVGIVIHVYSQFATQYEAKLILSAIGYVLNRTIEIENYEFQYSCIDSQAVFPDIDRFTKHGTIRLLFKYRHKKKNEGVY</sequence>
<evidence type="ECO:0000313" key="2">
    <source>
        <dbReference type="EMBL" id="SRZ67026.1"/>
    </source>
</evidence>
<evidence type="ECO:0000313" key="1">
    <source>
        <dbReference type="EMBL" id="BAQ35566.1"/>
    </source>
</evidence>
<dbReference type="InterPro" id="IPR021508">
    <property type="entry name" value="Gp17-like"/>
</dbReference>
<dbReference type="Pfam" id="PF11367">
    <property type="entry name" value="Tail_completion_gp17"/>
    <property type="match status" value="1"/>
</dbReference>
<dbReference type="InterPro" id="IPR053745">
    <property type="entry name" value="Viral_Tail_Comp_sf"/>
</dbReference>